<dbReference type="GO" id="GO:0032993">
    <property type="term" value="C:protein-DNA complex"/>
    <property type="evidence" value="ECO:0007669"/>
    <property type="project" value="TreeGrafter"/>
</dbReference>
<sequence>MVDVHDQLRQTELEPLVESYGELTLEPAEDLFERLVISIVNQLISTEAARTIRKRLFAAVDITPEGILAAEESTLREAGLSPQKVEYVRAVATWFLAEEVTTDQFAGQSDSAVIETLTEISGIGVWTAKMTLIFGLGRPDVFPVEDLAVRRGMTALFSDESRPEMRARAEDWAPYRSTATLYIWEYYVDENSTVDSIVS</sequence>
<evidence type="ECO:0000256" key="2">
    <source>
        <dbReference type="ARBA" id="ARBA00023204"/>
    </source>
</evidence>
<dbReference type="Pfam" id="PF00730">
    <property type="entry name" value="HhH-GPD"/>
    <property type="match status" value="1"/>
</dbReference>
<evidence type="ECO:0000256" key="1">
    <source>
        <dbReference type="ARBA" id="ARBA00022763"/>
    </source>
</evidence>
<dbReference type="Gene3D" id="1.10.340.30">
    <property type="entry name" value="Hypothetical protein, domain 2"/>
    <property type="match status" value="1"/>
</dbReference>
<dbReference type="GO" id="GO:0032131">
    <property type="term" value="F:alkylated DNA binding"/>
    <property type="evidence" value="ECO:0007669"/>
    <property type="project" value="TreeGrafter"/>
</dbReference>
<dbReference type="GeneID" id="35000840"/>
<dbReference type="STRING" id="1073996.SAMN05444271_1572"/>
<organism evidence="4 5">
    <name type="scientific">Halohasta litchfieldiae</name>
    <dbReference type="NCBI Taxonomy" id="1073996"/>
    <lineage>
        <taxon>Archaea</taxon>
        <taxon>Methanobacteriati</taxon>
        <taxon>Methanobacteriota</taxon>
        <taxon>Stenosarchaea group</taxon>
        <taxon>Halobacteria</taxon>
        <taxon>Halobacteriales</taxon>
        <taxon>Haloferacaceae</taxon>
        <taxon>Halohasta</taxon>
    </lineage>
</organism>
<dbReference type="AlphaFoldDB" id="A0A1H6Y4Q6"/>
<dbReference type="EMBL" id="FNYR01000057">
    <property type="protein sequence ID" value="SEJ36259.1"/>
    <property type="molecule type" value="Genomic_DNA"/>
</dbReference>
<dbReference type="PANTHER" id="PTHR43003:SF5">
    <property type="entry name" value="DNA-3-METHYLADENINE GLYCOSYLASE"/>
    <property type="match status" value="1"/>
</dbReference>
<dbReference type="RefSeq" id="WP_089673936.1">
    <property type="nucleotide sequence ID" value="NZ_CP024845.1"/>
</dbReference>
<name>A0A1H6Y4Q6_9EURY</name>
<dbReference type="CDD" id="cd00056">
    <property type="entry name" value="ENDO3c"/>
    <property type="match status" value="1"/>
</dbReference>
<dbReference type="PANTHER" id="PTHR43003">
    <property type="entry name" value="DNA-3-METHYLADENINE GLYCOSYLASE"/>
    <property type="match status" value="1"/>
</dbReference>
<dbReference type="KEGG" id="hae:halTADL_0008"/>
<dbReference type="GO" id="GO:0043916">
    <property type="term" value="F:DNA-7-methylguanine glycosylase activity"/>
    <property type="evidence" value="ECO:0007669"/>
    <property type="project" value="TreeGrafter"/>
</dbReference>
<dbReference type="Gene3D" id="1.10.1670.40">
    <property type="match status" value="1"/>
</dbReference>
<keyword evidence="2" id="KW-0234">DNA repair</keyword>
<dbReference type="SMART" id="SM00478">
    <property type="entry name" value="ENDO3c"/>
    <property type="match status" value="1"/>
</dbReference>
<dbReference type="InterPro" id="IPR003265">
    <property type="entry name" value="HhH-GPD_domain"/>
</dbReference>
<dbReference type="SUPFAM" id="SSF48150">
    <property type="entry name" value="DNA-glycosylase"/>
    <property type="match status" value="1"/>
</dbReference>
<dbReference type="InterPro" id="IPR051912">
    <property type="entry name" value="Alkylbase_DNA_Glycosylase/TA"/>
</dbReference>
<keyword evidence="1" id="KW-0227">DNA damage</keyword>
<accession>A0A2H4PXK1</accession>
<protein>
    <submittedName>
        <fullName evidence="4">DNA-3-methyladenine glycosylase II</fullName>
    </submittedName>
</protein>
<gene>
    <name evidence="4" type="ORF">SAMN05444271_1572</name>
</gene>
<accession>A0A1H6Y4Q6</accession>
<dbReference type="GO" id="GO:0006285">
    <property type="term" value="P:base-excision repair, AP site formation"/>
    <property type="evidence" value="ECO:0007669"/>
    <property type="project" value="TreeGrafter"/>
</dbReference>
<proteinExistence type="predicted"/>
<reference evidence="4 5" key="1">
    <citation type="submission" date="2016-10" db="EMBL/GenBank/DDBJ databases">
        <authorList>
            <person name="de Groot N.N."/>
        </authorList>
    </citation>
    <scope>NUCLEOTIDE SEQUENCE [LARGE SCALE GENOMIC DNA]</scope>
    <source>
        <strain evidence="4 5">DSM 22187</strain>
    </source>
</reference>
<dbReference type="Proteomes" id="UP000198888">
    <property type="component" value="Unassembled WGS sequence"/>
</dbReference>
<keyword evidence="5" id="KW-1185">Reference proteome</keyword>
<dbReference type="GO" id="GO:0008725">
    <property type="term" value="F:DNA-3-methyladenine glycosylase activity"/>
    <property type="evidence" value="ECO:0007669"/>
    <property type="project" value="TreeGrafter"/>
</dbReference>
<evidence type="ECO:0000313" key="5">
    <source>
        <dbReference type="Proteomes" id="UP000198888"/>
    </source>
</evidence>
<evidence type="ECO:0000259" key="3">
    <source>
        <dbReference type="SMART" id="SM00478"/>
    </source>
</evidence>
<dbReference type="InterPro" id="IPR011257">
    <property type="entry name" value="DNA_glycosylase"/>
</dbReference>
<evidence type="ECO:0000313" key="4">
    <source>
        <dbReference type="EMBL" id="SEJ36259.1"/>
    </source>
</evidence>
<dbReference type="GO" id="GO:0006307">
    <property type="term" value="P:DNA alkylation repair"/>
    <property type="evidence" value="ECO:0007669"/>
    <property type="project" value="TreeGrafter"/>
</dbReference>
<feature type="domain" description="HhH-GPD" evidence="3">
    <location>
        <begin position="40"/>
        <end position="188"/>
    </location>
</feature>